<keyword evidence="3" id="KW-0285">Flavoprotein</keyword>
<dbReference type="Gene3D" id="3.40.50.360">
    <property type="match status" value="1"/>
</dbReference>
<reference evidence="10 11" key="1">
    <citation type="journal article" date="2016" name="ISME J.">
        <title>Chasing the elusive Euryarchaeota class WSA2: genomes reveal a uniquely fastidious methyl-reducing methanogen.</title>
        <authorList>
            <person name="Nobu M.K."/>
            <person name="Narihiro T."/>
            <person name="Kuroda K."/>
            <person name="Mei R."/>
            <person name="Liu W.T."/>
        </authorList>
    </citation>
    <scope>NUCLEOTIDE SEQUENCE [LARGE SCALE GENOMIC DNA]</scope>
    <source>
        <strain evidence="7">B03fssc0709_Meth_Bin005</strain>
        <strain evidence="8">B15fssc0709_Meth_Bin003</strain>
        <strain evidence="9">BMIXfssc0709_Meth_Bin006</strain>
    </source>
</reference>
<name>A0A150IXY7_9EURY</name>
<dbReference type="InterPro" id="IPR029039">
    <property type="entry name" value="Flavoprotein-like_sf"/>
</dbReference>
<dbReference type="SUPFAM" id="SSF52218">
    <property type="entry name" value="Flavoproteins"/>
    <property type="match status" value="1"/>
</dbReference>
<protein>
    <submittedName>
        <fullName evidence="9">Iron-sulfur flavoprotein</fullName>
    </submittedName>
</protein>
<evidence type="ECO:0000259" key="6">
    <source>
        <dbReference type="Pfam" id="PF03358"/>
    </source>
</evidence>
<dbReference type="EMBL" id="LNGF01000025">
    <property type="protein sequence ID" value="KYC47373.1"/>
    <property type="molecule type" value="Genomic_DNA"/>
</dbReference>
<dbReference type="PATRIC" id="fig|1706436.3.peg.880"/>
<sequence>MKILGICGSPREGNTLFLLKKALETCKELGVETELVHVGMLKVAPCKACGACKDTGMCIQKDDMTPIYDKIRGADGILLASPVYLGGVSAQMKAFMDRTRALRGKFELRNKVGAGISVGGFRNGGQETTLQQIFNFFLIHNSIVVADETTSHYGGVGHGYNAGDCDKDEYGIKTSQNTARNMVKVLKLIKGESKEEIKNW</sequence>
<evidence type="ECO:0000313" key="11">
    <source>
        <dbReference type="Proteomes" id="UP000092401"/>
    </source>
</evidence>
<accession>A0A150IL70</accession>
<evidence type="ECO:0000313" key="10">
    <source>
        <dbReference type="Proteomes" id="UP000091929"/>
    </source>
</evidence>
<dbReference type="PATRIC" id="fig|1706437.3.peg.1222"/>
<evidence type="ECO:0000313" key="12">
    <source>
        <dbReference type="Proteomes" id="UP000092403"/>
    </source>
</evidence>
<accession>A0A150IXY7</accession>
<dbReference type="Proteomes" id="UP000091929">
    <property type="component" value="Unassembled WGS sequence"/>
</dbReference>
<evidence type="ECO:0000256" key="1">
    <source>
        <dbReference type="ARBA" id="ARBA00001917"/>
    </source>
</evidence>
<dbReference type="Proteomes" id="UP000092403">
    <property type="component" value="Unassembled WGS sequence"/>
</dbReference>
<feature type="domain" description="NADPH-dependent FMN reductase-like" evidence="6">
    <location>
        <begin position="1"/>
        <end position="147"/>
    </location>
</feature>
<evidence type="ECO:0000313" key="9">
    <source>
        <dbReference type="EMBL" id="KYC49866.1"/>
    </source>
</evidence>
<comment type="caution">
    <text evidence="9">The sequence shown here is derived from an EMBL/GenBank/DDBJ whole genome shotgun (WGS) entry which is preliminary data.</text>
</comment>
<dbReference type="PATRIC" id="fig|1706438.3.peg.1202"/>
<evidence type="ECO:0000256" key="3">
    <source>
        <dbReference type="ARBA" id="ARBA00022630"/>
    </source>
</evidence>
<evidence type="ECO:0000313" key="7">
    <source>
        <dbReference type="EMBL" id="KYC45424.1"/>
    </source>
</evidence>
<organism evidence="9 12">
    <name type="scientific">Candidatus Methanofastidiosum methylothiophilum</name>
    <dbReference type="NCBI Taxonomy" id="1705564"/>
    <lineage>
        <taxon>Archaea</taxon>
        <taxon>Methanobacteriati</taxon>
        <taxon>Methanobacteriota</taxon>
        <taxon>Stenosarchaea group</taxon>
        <taxon>Candidatus Methanofastidiosia</taxon>
        <taxon>Candidatus Methanofastidiosales</taxon>
        <taxon>Candidatus Methanofastidiosaceae</taxon>
        <taxon>Candidatus Methanofastidiosum</taxon>
    </lineage>
</organism>
<dbReference type="Pfam" id="PF03358">
    <property type="entry name" value="FMN_red"/>
    <property type="match status" value="1"/>
</dbReference>
<dbReference type="GO" id="GO:0016491">
    <property type="term" value="F:oxidoreductase activity"/>
    <property type="evidence" value="ECO:0007669"/>
    <property type="project" value="InterPro"/>
</dbReference>
<evidence type="ECO:0000256" key="2">
    <source>
        <dbReference type="ARBA" id="ARBA00001966"/>
    </source>
</evidence>
<evidence type="ECO:0000256" key="4">
    <source>
        <dbReference type="ARBA" id="ARBA00022643"/>
    </source>
</evidence>
<evidence type="ECO:0000256" key="5">
    <source>
        <dbReference type="ARBA" id="ARBA00038292"/>
    </source>
</evidence>
<dbReference type="InterPro" id="IPR005025">
    <property type="entry name" value="FMN_Rdtase-like_dom"/>
</dbReference>
<evidence type="ECO:0000313" key="8">
    <source>
        <dbReference type="EMBL" id="KYC47373.1"/>
    </source>
</evidence>
<gene>
    <name evidence="7" type="ORF">APG10_00869</name>
    <name evidence="8" type="ORF">APG11_01212</name>
    <name evidence="9" type="ORF">APG12_01192</name>
</gene>
<keyword evidence="4" id="KW-0288">FMN</keyword>
<comment type="cofactor">
    <cofactor evidence="1">
        <name>FMN</name>
        <dbReference type="ChEBI" id="CHEBI:58210"/>
    </cofactor>
</comment>
<dbReference type="EMBL" id="LNGE01000019">
    <property type="protein sequence ID" value="KYC45424.1"/>
    <property type="molecule type" value="Genomic_DNA"/>
</dbReference>
<comment type="similarity">
    <text evidence="5">Belongs to the SsuE family. Isf subfamily.</text>
</comment>
<dbReference type="PANTHER" id="PTHR43278">
    <property type="entry name" value="NAD(P)H-DEPENDENT FMN-CONTAINING OXIDOREDUCTASE YWQN-RELATED"/>
    <property type="match status" value="1"/>
</dbReference>
<dbReference type="EMBL" id="LNJC01000024">
    <property type="protein sequence ID" value="KYC49866.1"/>
    <property type="molecule type" value="Genomic_DNA"/>
</dbReference>
<dbReference type="Proteomes" id="UP000092401">
    <property type="component" value="Unassembled WGS sequence"/>
</dbReference>
<dbReference type="InterPro" id="IPR051796">
    <property type="entry name" value="ISF_SsuE-like"/>
</dbReference>
<accession>A0A150IQW5</accession>
<dbReference type="PANTHER" id="PTHR43278:SF1">
    <property type="entry name" value="IRON-SULFUR FLAVOPROTEIN MJ1083"/>
    <property type="match status" value="1"/>
</dbReference>
<comment type="cofactor">
    <cofactor evidence="2">
        <name>[4Fe-4S] cluster</name>
        <dbReference type="ChEBI" id="CHEBI:49883"/>
    </cofactor>
</comment>
<proteinExistence type="inferred from homology"/>
<dbReference type="AlphaFoldDB" id="A0A150IXY7"/>